<evidence type="ECO:0000256" key="8">
    <source>
        <dbReference type="ARBA" id="ARBA00023180"/>
    </source>
</evidence>
<evidence type="ECO:0000256" key="5">
    <source>
        <dbReference type="ARBA" id="ARBA00022989"/>
    </source>
</evidence>
<dbReference type="PROSITE" id="PS50125">
    <property type="entry name" value="GUANYLATE_CYCLASE_2"/>
    <property type="match status" value="1"/>
</dbReference>
<evidence type="ECO:0000256" key="7">
    <source>
        <dbReference type="ARBA" id="ARBA00023170"/>
    </source>
</evidence>
<dbReference type="CDD" id="cd07302">
    <property type="entry name" value="CHD"/>
    <property type="match status" value="1"/>
</dbReference>
<evidence type="ECO:0000313" key="12">
    <source>
        <dbReference type="EMBL" id="KAL3112053.1"/>
    </source>
</evidence>
<evidence type="ECO:0000313" key="13">
    <source>
        <dbReference type="Proteomes" id="UP001620626"/>
    </source>
</evidence>
<comment type="caution">
    <text evidence="12">The sequence shown here is derived from an EMBL/GenBank/DDBJ whole genome shotgun (WGS) entry which is preliminary data.</text>
</comment>
<dbReference type="PROSITE" id="PS00452">
    <property type="entry name" value="GUANYLATE_CYCLASE_1"/>
    <property type="match status" value="1"/>
</dbReference>
<name>A0ABD2LA73_9BILA</name>
<dbReference type="SUPFAM" id="SSF55073">
    <property type="entry name" value="Nucleotide cyclase"/>
    <property type="match status" value="1"/>
</dbReference>
<organism evidence="12 13">
    <name type="scientific">Heterodera trifolii</name>
    <dbReference type="NCBI Taxonomy" id="157864"/>
    <lineage>
        <taxon>Eukaryota</taxon>
        <taxon>Metazoa</taxon>
        <taxon>Ecdysozoa</taxon>
        <taxon>Nematoda</taxon>
        <taxon>Chromadorea</taxon>
        <taxon>Rhabditida</taxon>
        <taxon>Tylenchina</taxon>
        <taxon>Tylenchomorpha</taxon>
        <taxon>Tylenchoidea</taxon>
        <taxon>Heteroderidae</taxon>
        <taxon>Heteroderinae</taxon>
        <taxon>Heterodera</taxon>
    </lineage>
</organism>
<evidence type="ECO:0000259" key="11">
    <source>
        <dbReference type="PROSITE" id="PS50125"/>
    </source>
</evidence>
<keyword evidence="7" id="KW-0675">Receptor</keyword>
<dbReference type="GO" id="GO:0004383">
    <property type="term" value="F:guanylate cyclase activity"/>
    <property type="evidence" value="ECO:0007669"/>
    <property type="project" value="UniProtKB-EC"/>
</dbReference>
<keyword evidence="4" id="KW-0547">Nucleotide-binding</keyword>
<comment type="catalytic activity">
    <reaction evidence="1">
        <text>GTP = 3',5'-cyclic GMP + diphosphate</text>
        <dbReference type="Rhea" id="RHEA:13665"/>
        <dbReference type="ChEBI" id="CHEBI:33019"/>
        <dbReference type="ChEBI" id="CHEBI:37565"/>
        <dbReference type="ChEBI" id="CHEBI:57746"/>
        <dbReference type="EC" id="4.6.1.2"/>
    </reaction>
</comment>
<evidence type="ECO:0000256" key="3">
    <source>
        <dbReference type="ARBA" id="ARBA00022692"/>
    </source>
</evidence>
<dbReference type="InterPro" id="IPR001054">
    <property type="entry name" value="A/G_cyclase"/>
</dbReference>
<sequence>MAIWSVPAFRSATANNTRKKLLNFRSPSCAQCAASVLINLRIGFHSGPAVAGVLGLTMPRYCLFGDSVNTASRMESNGKAGRVHISSSANHFLTNVIGGYVTEPRGQMSDGDLLVVRAIWRGTFAGGISSRKKCECRKGKMTKHPHGDLLIDHSNH</sequence>
<dbReference type="InterPro" id="IPR029787">
    <property type="entry name" value="Nucleotide_cyclase"/>
</dbReference>
<evidence type="ECO:0000256" key="9">
    <source>
        <dbReference type="ARBA" id="ARBA00023239"/>
    </source>
</evidence>
<accession>A0ABD2LA73</accession>
<dbReference type="Gene3D" id="3.30.70.1230">
    <property type="entry name" value="Nucleotide cyclase"/>
    <property type="match status" value="1"/>
</dbReference>
<protein>
    <recommendedName>
        <fullName evidence="11">Guanylate cyclase domain-containing protein</fullName>
    </recommendedName>
</protein>
<dbReference type="SMART" id="SM00044">
    <property type="entry name" value="CYCc"/>
    <property type="match status" value="1"/>
</dbReference>
<evidence type="ECO:0000256" key="10">
    <source>
        <dbReference type="RuleBase" id="RU000405"/>
    </source>
</evidence>
<comment type="similarity">
    <text evidence="10">Belongs to the adenylyl cyclase class-4/guanylyl cyclase family.</text>
</comment>
<dbReference type="Proteomes" id="UP001620626">
    <property type="component" value="Unassembled WGS sequence"/>
</dbReference>
<dbReference type="PANTHER" id="PTHR11920:SF493">
    <property type="entry name" value="RECEPTOR-TYPE GUANYLATE CYCLASE GCY-22"/>
    <property type="match status" value="1"/>
</dbReference>
<dbReference type="PANTHER" id="PTHR11920">
    <property type="entry name" value="GUANYLYL CYCLASE"/>
    <property type="match status" value="1"/>
</dbReference>
<evidence type="ECO:0000256" key="6">
    <source>
        <dbReference type="ARBA" id="ARBA00023136"/>
    </source>
</evidence>
<comment type="subcellular location">
    <subcellularLocation>
        <location evidence="2">Membrane</location>
    </subcellularLocation>
</comment>
<dbReference type="AlphaFoldDB" id="A0ABD2LA73"/>
<keyword evidence="9 10" id="KW-0456">Lyase</keyword>
<keyword evidence="5" id="KW-1133">Transmembrane helix</keyword>
<reference evidence="12 13" key="1">
    <citation type="submission" date="2024-10" db="EMBL/GenBank/DDBJ databases">
        <authorList>
            <person name="Kim D."/>
        </authorList>
    </citation>
    <scope>NUCLEOTIDE SEQUENCE [LARGE SCALE GENOMIC DNA]</scope>
    <source>
        <strain evidence="12">BH-2024</strain>
    </source>
</reference>
<evidence type="ECO:0000256" key="4">
    <source>
        <dbReference type="ARBA" id="ARBA00022741"/>
    </source>
</evidence>
<keyword evidence="13" id="KW-1185">Reference proteome</keyword>
<gene>
    <name evidence="12" type="ORF">niasHT_017571</name>
</gene>
<dbReference type="InterPro" id="IPR018297">
    <property type="entry name" value="A/G_cyclase_CS"/>
</dbReference>
<evidence type="ECO:0000256" key="1">
    <source>
        <dbReference type="ARBA" id="ARBA00001436"/>
    </source>
</evidence>
<dbReference type="Pfam" id="PF00211">
    <property type="entry name" value="Guanylate_cyc"/>
    <property type="match status" value="1"/>
</dbReference>
<keyword evidence="8" id="KW-0325">Glycoprotein</keyword>
<dbReference type="GO" id="GO:0016020">
    <property type="term" value="C:membrane"/>
    <property type="evidence" value="ECO:0007669"/>
    <property type="project" value="UniProtKB-SubCell"/>
</dbReference>
<evidence type="ECO:0000256" key="2">
    <source>
        <dbReference type="ARBA" id="ARBA00004370"/>
    </source>
</evidence>
<keyword evidence="6" id="KW-0472">Membrane</keyword>
<dbReference type="InterPro" id="IPR050401">
    <property type="entry name" value="Cyclic_nucleotide_synthase"/>
</dbReference>
<dbReference type="EMBL" id="JBICBT010000484">
    <property type="protein sequence ID" value="KAL3112053.1"/>
    <property type="molecule type" value="Genomic_DNA"/>
</dbReference>
<keyword evidence="3" id="KW-0812">Transmembrane</keyword>
<feature type="domain" description="Guanylate cyclase" evidence="11">
    <location>
        <begin position="38"/>
        <end position="75"/>
    </location>
</feature>
<dbReference type="GO" id="GO:0000166">
    <property type="term" value="F:nucleotide binding"/>
    <property type="evidence" value="ECO:0007669"/>
    <property type="project" value="UniProtKB-KW"/>
</dbReference>
<proteinExistence type="inferred from homology"/>